<dbReference type="Gene3D" id="3.40.50.720">
    <property type="entry name" value="NAD(P)-binding Rossmann-like Domain"/>
    <property type="match status" value="1"/>
</dbReference>
<dbReference type="PRINTS" id="PR00081">
    <property type="entry name" value="GDHRDH"/>
</dbReference>
<proteinExistence type="inferred from homology"/>
<dbReference type="Pfam" id="PF00106">
    <property type="entry name" value="adh_short"/>
    <property type="match status" value="1"/>
</dbReference>
<dbReference type="SUPFAM" id="SSF51735">
    <property type="entry name" value="NAD(P)-binding Rossmann-fold domains"/>
    <property type="match status" value="1"/>
</dbReference>
<evidence type="ECO:0000313" key="6">
    <source>
        <dbReference type="Proteomes" id="UP000037247"/>
    </source>
</evidence>
<evidence type="ECO:0000259" key="4">
    <source>
        <dbReference type="SMART" id="SM00822"/>
    </source>
</evidence>
<dbReference type="InterPro" id="IPR057326">
    <property type="entry name" value="KR_dom"/>
</dbReference>
<evidence type="ECO:0000256" key="1">
    <source>
        <dbReference type="ARBA" id="ARBA00006484"/>
    </source>
</evidence>
<dbReference type="InterPro" id="IPR020904">
    <property type="entry name" value="Sc_DH/Rdtase_CS"/>
</dbReference>
<feature type="domain" description="Ketoreductase" evidence="4">
    <location>
        <begin position="6"/>
        <end position="181"/>
    </location>
</feature>
<dbReference type="InterPro" id="IPR002347">
    <property type="entry name" value="SDR_fam"/>
</dbReference>
<dbReference type="PANTHER" id="PTHR44196:SF1">
    <property type="entry name" value="DEHYDROGENASE_REDUCTASE SDR FAMILY MEMBER 7B"/>
    <property type="match status" value="1"/>
</dbReference>
<comment type="similarity">
    <text evidence="1 3">Belongs to the short-chain dehydrogenases/reductases (SDR) family.</text>
</comment>
<dbReference type="PANTHER" id="PTHR44196">
    <property type="entry name" value="DEHYDROGENASE/REDUCTASE SDR FAMILY MEMBER 7B"/>
    <property type="match status" value="1"/>
</dbReference>
<dbReference type="SMART" id="SM00822">
    <property type="entry name" value="PKS_KR"/>
    <property type="match status" value="1"/>
</dbReference>
<name>A0ABR5IHV5_9ACTN</name>
<dbReference type="EMBL" id="LDTZ01000013">
    <property type="protein sequence ID" value="KNA93316.1"/>
    <property type="molecule type" value="Genomic_DNA"/>
</dbReference>
<keyword evidence="2" id="KW-0560">Oxidoreductase</keyword>
<organism evidence="5 6">
    <name type="scientific">Gordonia jacobaea</name>
    <dbReference type="NCBI Taxonomy" id="122202"/>
    <lineage>
        <taxon>Bacteria</taxon>
        <taxon>Bacillati</taxon>
        <taxon>Actinomycetota</taxon>
        <taxon>Actinomycetes</taxon>
        <taxon>Mycobacteriales</taxon>
        <taxon>Gordoniaceae</taxon>
        <taxon>Gordonia</taxon>
    </lineage>
</organism>
<evidence type="ECO:0000256" key="2">
    <source>
        <dbReference type="ARBA" id="ARBA00023002"/>
    </source>
</evidence>
<sequence>MDISGANVLITGASGGIGEALANAMAAKGGRLILTGRRHAVISELAKRLGGNAIAVDLATPGGPAELVREAGHIDILIANAGVPASGEITEYTNDEIDRAIDVNLRAPVILAKLIAEQMIPRRRGHLVFMSSLSGKSASAGTALYNGTKFGVRGFALGLRDDLRPHGVGVSSIFPGPVRDAGMIADSAVSLPRLGTRTTAQVARATVRAIERNRAETTVAPVSLRAATLVGAFAPDTAARLARLSGSDKIVTAISEGQRSKR</sequence>
<dbReference type="Proteomes" id="UP000037247">
    <property type="component" value="Unassembled WGS sequence"/>
</dbReference>
<dbReference type="RefSeq" id="WP_049697401.1">
    <property type="nucleotide sequence ID" value="NZ_JAQDQF010000001.1"/>
</dbReference>
<gene>
    <name evidence="5" type="ORF">ABW18_02645</name>
</gene>
<dbReference type="InterPro" id="IPR036291">
    <property type="entry name" value="NAD(P)-bd_dom_sf"/>
</dbReference>
<evidence type="ECO:0000256" key="3">
    <source>
        <dbReference type="RuleBase" id="RU000363"/>
    </source>
</evidence>
<evidence type="ECO:0000313" key="5">
    <source>
        <dbReference type="EMBL" id="KNA93316.1"/>
    </source>
</evidence>
<dbReference type="PRINTS" id="PR00080">
    <property type="entry name" value="SDRFAMILY"/>
</dbReference>
<keyword evidence="6" id="KW-1185">Reference proteome</keyword>
<accession>A0ABR5IHV5</accession>
<comment type="caution">
    <text evidence="5">The sequence shown here is derived from an EMBL/GenBank/DDBJ whole genome shotgun (WGS) entry which is preliminary data.</text>
</comment>
<protein>
    <submittedName>
        <fullName evidence="5">Oxidoreductase</fullName>
    </submittedName>
</protein>
<dbReference type="PROSITE" id="PS00061">
    <property type="entry name" value="ADH_SHORT"/>
    <property type="match status" value="1"/>
</dbReference>
<reference evidence="5 6" key="1">
    <citation type="submission" date="2015-05" db="EMBL/GenBank/DDBJ databases">
        <title>Draft genome sequence of the bacterium Gordonia jacobaea a new member of the Gordonia genus.</title>
        <authorList>
            <person name="Jimenez-Galisteo G."/>
            <person name="Dominguez A."/>
            <person name="Munoz E."/>
            <person name="Vinas M."/>
        </authorList>
    </citation>
    <scope>NUCLEOTIDE SEQUENCE [LARGE SCALE GENOMIC DNA]</scope>
    <source>
        <strain evidence="6">mv1</strain>
    </source>
</reference>